<feature type="compositionally biased region" description="Low complexity" evidence="1">
    <location>
        <begin position="367"/>
        <end position="385"/>
    </location>
</feature>
<name>A0AA88KKG9_NAELO</name>
<evidence type="ECO:0000313" key="2">
    <source>
        <dbReference type="EMBL" id="KAG2382625.1"/>
    </source>
</evidence>
<dbReference type="Proteomes" id="UP000816034">
    <property type="component" value="Unassembled WGS sequence"/>
</dbReference>
<proteinExistence type="predicted"/>
<feature type="region of interest" description="Disordered" evidence="1">
    <location>
        <begin position="1"/>
        <end position="56"/>
    </location>
</feature>
<feature type="compositionally biased region" description="Basic residues" evidence="1">
    <location>
        <begin position="104"/>
        <end position="113"/>
    </location>
</feature>
<comment type="caution">
    <text evidence="2">The sequence shown here is derived from an EMBL/GenBank/DDBJ whole genome shotgun (WGS) entry which is preliminary data.</text>
</comment>
<dbReference type="AlphaFoldDB" id="A0AA88KKG9"/>
<dbReference type="GeneID" id="68097660"/>
<accession>A0AA88KKG9</accession>
<feature type="region of interest" description="Disordered" evidence="1">
    <location>
        <begin position="281"/>
        <end position="308"/>
    </location>
</feature>
<protein>
    <submittedName>
        <fullName evidence="2">Uncharacterized protein</fullName>
    </submittedName>
</protein>
<feature type="compositionally biased region" description="Polar residues" evidence="1">
    <location>
        <begin position="332"/>
        <end position="356"/>
    </location>
</feature>
<keyword evidence="3" id="KW-1185">Reference proteome</keyword>
<gene>
    <name evidence="2" type="ORF">C9374_005205</name>
</gene>
<feature type="region of interest" description="Disordered" evidence="1">
    <location>
        <begin position="332"/>
        <end position="425"/>
    </location>
</feature>
<evidence type="ECO:0000256" key="1">
    <source>
        <dbReference type="SAM" id="MobiDB-lite"/>
    </source>
</evidence>
<evidence type="ECO:0000313" key="3">
    <source>
        <dbReference type="Proteomes" id="UP000816034"/>
    </source>
</evidence>
<reference evidence="2 3" key="1">
    <citation type="journal article" date="2018" name="BMC Genomics">
        <title>The genome of Naegleria lovaniensis, the basis for a comparative approach to unravel pathogenicity factors of the human pathogenic amoeba N. fowleri.</title>
        <authorList>
            <person name="Liechti N."/>
            <person name="Schurch N."/>
            <person name="Bruggmann R."/>
            <person name="Wittwer M."/>
        </authorList>
    </citation>
    <scope>NUCLEOTIDE SEQUENCE [LARGE SCALE GENOMIC DNA]</scope>
    <source>
        <strain evidence="2 3">ATCC 30569</strain>
    </source>
</reference>
<organism evidence="2 3">
    <name type="scientific">Naegleria lovaniensis</name>
    <name type="common">Amoeba</name>
    <dbReference type="NCBI Taxonomy" id="51637"/>
    <lineage>
        <taxon>Eukaryota</taxon>
        <taxon>Discoba</taxon>
        <taxon>Heterolobosea</taxon>
        <taxon>Tetramitia</taxon>
        <taxon>Eutetramitia</taxon>
        <taxon>Vahlkampfiidae</taxon>
        <taxon>Naegleria</taxon>
    </lineage>
</organism>
<dbReference type="RefSeq" id="XP_044548304.1">
    <property type="nucleotide sequence ID" value="XM_044694930.1"/>
</dbReference>
<dbReference type="EMBL" id="PYSW02000023">
    <property type="protein sequence ID" value="KAG2382625.1"/>
    <property type="molecule type" value="Genomic_DNA"/>
</dbReference>
<feature type="compositionally biased region" description="Low complexity" evidence="1">
    <location>
        <begin position="294"/>
        <end position="308"/>
    </location>
</feature>
<sequence>MKSSSTTRLEQEGENDPSSREHVSLHTASIPPHPLSHHQQQQQHEPFEDCMESSSQLSNTVLDDGAFPLSNMLTLHHPASSSPLVPSMYQTIVLPQDEIIHPSQHMHHHHYHPQIHETHVSDSSKSPQGTLKQGRPRHHSLPNYSETHASHGFLPPLPSFFLYMEESLDDLLALNLEYYRPRVMNELRELRLMESKEESSTIVSHPPNEVIIDQGNVSSSLFESNPSSQHESTVMNPMSSPLLHTSTITSKSSSLSSGNGDWRFAHDSNLFHSNESSFPSGVEPHVVHARKSSIHSTSSSNSQIGTTSNPMNIAVLHHSHLRENQLQPGRNHHVNTISMHSNHGQQQQPQNTSHGSSGAFFHYRNFVSPSPNSSVGSSATNSTHSELTLNEAKNHPRRKPKGYDHMVKQFTLNAQPKPKDSDSRK</sequence>
<feature type="region of interest" description="Disordered" evidence="1">
    <location>
        <begin position="104"/>
        <end position="147"/>
    </location>
</feature>